<proteinExistence type="predicted"/>
<gene>
    <name evidence="2" type="ORF">CLOSYM_03072</name>
</gene>
<evidence type="ECO:0000256" key="1">
    <source>
        <dbReference type="SAM" id="Phobius"/>
    </source>
</evidence>
<evidence type="ECO:0000313" key="2">
    <source>
        <dbReference type="EMBL" id="ERI75742.1"/>
    </source>
</evidence>
<reference evidence="2 3" key="1">
    <citation type="submission" date="2013-07" db="EMBL/GenBank/DDBJ databases">
        <authorList>
            <person name="Weinstock G."/>
            <person name="Sodergren E."/>
            <person name="Wylie T."/>
            <person name="Fulton L."/>
            <person name="Fulton R."/>
            <person name="Fronick C."/>
            <person name="O'Laughlin M."/>
            <person name="Godfrey J."/>
            <person name="Miner T."/>
            <person name="Herter B."/>
            <person name="Appelbaum E."/>
            <person name="Cordes M."/>
            <person name="Lek S."/>
            <person name="Wollam A."/>
            <person name="Pepin K.H."/>
            <person name="Palsikar V.B."/>
            <person name="Mitreva M."/>
            <person name="Wilson R.K."/>
        </authorList>
    </citation>
    <scope>NUCLEOTIDE SEQUENCE [LARGE SCALE GENOMIC DNA]</scope>
    <source>
        <strain evidence="2 3">ATCC 14940</strain>
    </source>
</reference>
<keyword evidence="1" id="KW-0812">Transmembrane</keyword>
<dbReference type="InterPro" id="IPR031616">
    <property type="entry name" value="BsrE-like"/>
</dbReference>
<keyword evidence="1" id="KW-0472">Membrane</keyword>
<dbReference type="EMBL" id="AWSU01000236">
    <property type="protein sequence ID" value="ERI75742.1"/>
    <property type="molecule type" value="Genomic_DNA"/>
</dbReference>
<evidence type="ECO:0000313" key="3">
    <source>
        <dbReference type="Proteomes" id="UP000016491"/>
    </source>
</evidence>
<keyword evidence="1" id="KW-1133">Transmembrane helix</keyword>
<feature type="transmembrane region" description="Helical" evidence="1">
    <location>
        <begin position="18"/>
        <end position="35"/>
    </location>
</feature>
<accession>A0ABC9TVL9</accession>
<dbReference type="Proteomes" id="UP000016491">
    <property type="component" value="Unassembled WGS sequence"/>
</dbReference>
<dbReference type="AlphaFoldDB" id="A0ABC9TVL9"/>
<protein>
    <recommendedName>
        <fullName evidence="4">Holin-like toxin</fullName>
    </recommendedName>
</protein>
<evidence type="ECO:0008006" key="4">
    <source>
        <dbReference type="Google" id="ProtNLM"/>
    </source>
</evidence>
<comment type="caution">
    <text evidence="2">The sequence shown here is derived from an EMBL/GenBank/DDBJ whole genome shotgun (WGS) entry which is preliminary data.</text>
</comment>
<dbReference type="Pfam" id="PF16935">
    <property type="entry name" value="Hol_Tox"/>
    <property type="match status" value="1"/>
</dbReference>
<organism evidence="2 3">
    <name type="scientific">[Clostridium] symbiosum ATCC 14940</name>
    <dbReference type="NCBI Taxonomy" id="411472"/>
    <lineage>
        <taxon>Bacteria</taxon>
        <taxon>Bacillati</taxon>
        <taxon>Bacillota</taxon>
        <taxon>Clostridia</taxon>
        <taxon>Lachnospirales</taxon>
        <taxon>Lachnospiraceae</taxon>
        <taxon>Otoolea</taxon>
    </lineage>
</organism>
<name>A0ABC9TVL9_CLOSY</name>
<sequence>MASISERGWSVMSTYEEFMIIINVAMLIVAILVYIDKHNGRKK</sequence>